<dbReference type="GO" id="GO:0043565">
    <property type="term" value="F:sequence-specific DNA binding"/>
    <property type="evidence" value="ECO:0007669"/>
    <property type="project" value="TreeGrafter"/>
</dbReference>
<protein>
    <submittedName>
        <fullName evidence="4">DNA adenine methylase</fullName>
    </submittedName>
</protein>
<name>T1A412_9ZZZZ</name>
<dbReference type="InterPro" id="IPR029063">
    <property type="entry name" value="SAM-dependent_MTases_sf"/>
</dbReference>
<dbReference type="GO" id="GO:0009007">
    <property type="term" value="F:site-specific DNA-methyltransferase (adenine-specific) activity"/>
    <property type="evidence" value="ECO:0007669"/>
    <property type="project" value="UniProtKB-EC"/>
</dbReference>
<dbReference type="AlphaFoldDB" id="T1A412"/>
<dbReference type="PANTHER" id="PTHR30481">
    <property type="entry name" value="DNA ADENINE METHYLASE"/>
    <property type="match status" value="1"/>
</dbReference>
<evidence type="ECO:0000256" key="3">
    <source>
        <dbReference type="ARBA" id="ARBA00022691"/>
    </source>
</evidence>
<reference evidence="4" key="2">
    <citation type="journal article" date="2014" name="ISME J.">
        <title>Microbial stratification in low pH oxic and suboxic macroscopic growths along an acid mine drainage.</title>
        <authorList>
            <person name="Mendez-Garcia C."/>
            <person name="Mesa V."/>
            <person name="Sprenger R.R."/>
            <person name="Richter M."/>
            <person name="Diez M.S."/>
            <person name="Solano J."/>
            <person name="Bargiela R."/>
            <person name="Golyshina O.V."/>
            <person name="Manteca A."/>
            <person name="Ramos J.L."/>
            <person name="Gallego J.R."/>
            <person name="Llorente I."/>
            <person name="Martins Dos Santos V.A."/>
            <person name="Jensen O.N."/>
            <person name="Pelaez A.I."/>
            <person name="Sanchez J."/>
            <person name="Ferrer M."/>
        </authorList>
    </citation>
    <scope>NUCLEOTIDE SEQUENCE</scope>
</reference>
<dbReference type="GO" id="GO:0032259">
    <property type="term" value="P:methylation"/>
    <property type="evidence" value="ECO:0007669"/>
    <property type="project" value="UniProtKB-KW"/>
</dbReference>
<dbReference type="GO" id="GO:1904047">
    <property type="term" value="F:S-adenosyl-L-methionine binding"/>
    <property type="evidence" value="ECO:0007669"/>
    <property type="project" value="TreeGrafter"/>
</dbReference>
<dbReference type="SUPFAM" id="SSF53335">
    <property type="entry name" value="S-adenosyl-L-methionine-dependent methyltransferases"/>
    <property type="match status" value="1"/>
</dbReference>
<evidence type="ECO:0000313" key="4">
    <source>
        <dbReference type="EMBL" id="EQD35619.1"/>
    </source>
</evidence>
<evidence type="ECO:0000256" key="1">
    <source>
        <dbReference type="ARBA" id="ARBA00022603"/>
    </source>
</evidence>
<dbReference type="Gene3D" id="3.40.50.150">
    <property type="entry name" value="Vaccinia Virus protein VP39"/>
    <property type="match status" value="2"/>
</dbReference>
<dbReference type="Pfam" id="PF02086">
    <property type="entry name" value="MethyltransfD12"/>
    <property type="match status" value="1"/>
</dbReference>
<gene>
    <name evidence="4" type="ORF">B1B_16849</name>
</gene>
<dbReference type="EMBL" id="AUZY01011239">
    <property type="protein sequence ID" value="EQD35619.1"/>
    <property type="molecule type" value="Genomic_DNA"/>
</dbReference>
<dbReference type="GO" id="GO:0006298">
    <property type="term" value="P:mismatch repair"/>
    <property type="evidence" value="ECO:0007669"/>
    <property type="project" value="TreeGrafter"/>
</dbReference>
<evidence type="ECO:0000256" key="2">
    <source>
        <dbReference type="ARBA" id="ARBA00022679"/>
    </source>
</evidence>
<keyword evidence="3" id="KW-0949">S-adenosyl-L-methionine</keyword>
<accession>T1A412</accession>
<dbReference type="InterPro" id="IPR012327">
    <property type="entry name" value="MeTrfase_D12"/>
</dbReference>
<reference evidence="4" key="1">
    <citation type="submission" date="2013-08" db="EMBL/GenBank/DDBJ databases">
        <authorList>
            <person name="Mendez C."/>
            <person name="Richter M."/>
            <person name="Ferrer M."/>
            <person name="Sanchez J."/>
        </authorList>
    </citation>
    <scope>NUCLEOTIDE SEQUENCE</scope>
</reference>
<dbReference type="GO" id="GO:0009307">
    <property type="term" value="P:DNA restriction-modification system"/>
    <property type="evidence" value="ECO:0007669"/>
    <property type="project" value="InterPro"/>
</dbReference>
<keyword evidence="2" id="KW-0808">Transferase</keyword>
<organism evidence="4">
    <name type="scientific">mine drainage metagenome</name>
    <dbReference type="NCBI Taxonomy" id="410659"/>
    <lineage>
        <taxon>unclassified sequences</taxon>
        <taxon>metagenomes</taxon>
        <taxon>ecological metagenomes</taxon>
    </lineage>
</organism>
<proteinExistence type="predicted"/>
<feature type="non-terminal residue" evidence="4">
    <location>
        <position position="1"/>
    </location>
</feature>
<sequence>THYASFIVYLGIFHQAMTYLRLMKYPGAKTVMLPDLIGIIGRSRCNTVVDVFGGSGLISLNLERVAIVYNDVDPGLYNLFLQIHNQPVKLKHLIRQRMDDLYHPGGKSILQNRRRNELARREFVGSDRHGNLPSPGNGPDPLAYAAETLLRFNSTFGGLGETYSTDREKSPARNIEKTLEIFDQVALKVRNWRIENLDFRTLIPKYDAGDVLFYLDPPYPGKKWYNFNFRIQDFHLLKDLMDQIKGHYILNIDDDIPAMTRIFGDPTFTRSYPNRNMAQETRSREERRKAFYLNFLDDMGFRQHKDSG</sequence>
<dbReference type="PRINTS" id="PR00505">
    <property type="entry name" value="D12N6MTFRASE"/>
</dbReference>
<keyword evidence="1 4" id="KW-0489">Methyltransferase</keyword>
<comment type="caution">
    <text evidence="4">The sequence shown here is derived from an EMBL/GenBank/DDBJ whole genome shotgun (WGS) entry which is preliminary data.</text>
</comment>